<gene>
    <name evidence="1" type="ORF">J2I47_06745</name>
</gene>
<evidence type="ECO:0000313" key="1">
    <source>
        <dbReference type="EMBL" id="MBO0936240.1"/>
    </source>
</evidence>
<protein>
    <submittedName>
        <fullName evidence="1">Histidine phosphatase family protein</fullName>
    </submittedName>
</protein>
<name>A0A939GG89_9BACT</name>
<proteinExistence type="predicted"/>
<dbReference type="Pfam" id="PF00300">
    <property type="entry name" value="His_Phos_1"/>
    <property type="match status" value="1"/>
</dbReference>
<dbReference type="EMBL" id="JAFMYV010000002">
    <property type="protein sequence ID" value="MBO0936240.1"/>
    <property type="molecule type" value="Genomic_DNA"/>
</dbReference>
<organism evidence="1 2">
    <name type="scientific">Fibrella rubiginis</name>
    <dbReference type="NCBI Taxonomy" id="2817060"/>
    <lineage>
        <taxon>Bacteria</taxon>
        <taxon>Pseudomonadati</taxon>
        <taxon>Bacteroidota</taxon>
        <taxon>Cytophagia</taxon>
        <taxon>Cytophagales</taxon>
        <taxon>Spirosomataceae</taxon>
        <taxon>Fibrella</taxon>
    </lineage>
</organism>
<evidence type="ECO:0000313" key="2">
    <source>
        <dbReference type="Proteomes" id="UP000664034"/>
    </source>
</evidence>
<comment type="caution">
    <text evidence="1">The sequence shown here is derived from an EMBL/GenBank/DDBJ whole genome shotgun (WGS) entry which is preliminary data.</text>
</comment>
<dbReference type="InterPro" id="IPR029033">
    <property type="entry name" value="His_PPase_superfam"/>
</dbReference>
<dbReference type="AlphaFoldDB" id="A0A939GG89"/>
<reference evidence="1" key="1">
    <citation type="submission" date="2021-03" db="EMBL/GenBank/DDBJ databases">
        <title>Fibrella sp. HMF5335 genome sequencing and assembly.</title>
        <authorList>
            <person name="Kang H."/>
            <person name="Kim H."/>
            <person name="Bae S."/>
            <person name="Joh K."/>
        </authorList>
    </citation>
    <scope>NUCLEOTIDE SEQUENCE</scope>
    <source>
        <strain evidence="1">HMF5335</strain>
    </source>
</reference>
<dbReference type="InterPro" id="IPR013078">
    <property type="entry name" value="His_Pase_superF_clade-1"/>
</dbReference>
<keyword evidence="2" id="KW-1185">Reference proteome</keyword>
<dbReference type="PROSITE" id="PS51257">
    <property type="entry name" value="PROKAR_LIPOPROTEIN"/>
    <property type="match status" value="1"/>
</dbReference>
<dbReference type="Gene3D" id="3.40.50.1240">
    <property type="entry name" value="Phosphoglycerate mutase-like"/>
    <property type="match status" value="1"/>
</dbReference>
<dbReference type="RefSeq" id="WP_207363773.1">
    <property type="nucleotide sequence ID" value="NZ_JAFMYV010000002.1"/>
</dbReference>
<sequence>MLPNRLLLQTGLLSGIACCLLNCSTATYYVVRHAERANETDTTSLSAVGLQRADKLATRLGLVKLDSIYATPYTRTRQTALPTARAKNLPVTQYPTRPPTELSNRLLTFKGQSALVVGHSNTVLPLVAALGAKPTIAVINHGDYQYLFIVTRRQTPFGKRVYLREETY</sequence>
<accession>A0A939GG89</accession>
<dbReference type="SUPFAM" id="SSF53254">
    <property type="entry name" value="Phosphoglycerate mutase-like"/>
    <property type="match status" value="1"/>
</dbReference>
<dbReference type="CDD" id="cd07040">
    <property type="entry name" value="HP"/>
    <property type="match status" value="1"/>
</dbReference>
<dbReference type="Proteomes" id="UP000664034">
    <property type="component" value="Unassembled WGS sequence"/>
</dbReference>